<dbReference type="EMBL" id="LN649229">
    <property type="protein sequence ID" value="CEI63615.1"/>
    <property type="molecule type" value="Genomic_DNA"/>
</dbReference>
<evidence type="ECO:0000256" key="2">
    <source>
        <dbReference type="ARBA" id="ARBA00022692"/>
    </source>
</evidence>
<organism evidence="6 7">
    <name type="scientific">Fusarium venenatum</name>
    <dbReference type="NCBI Taxonomy" id="56646"/>
    <lineage>
        <taxon>Eukaryota</taxon>
        <taxon>Fungi</taxon>
        <taxon>Dikarya</taxon>
        <taxon>Ascomycota</taxon>
        <taxon>Pezizomycotina</taxon>
        <taxon>Sordariomycetes</taxon>
        <taxon>Hypocreomycetidae</taxon>
        <taxon>Hypocreales</taxon>
        <taxon>Nectriaceae</taxon>
        <taxon>Fusarium</taxon>
    </lineage>
</organism>
<keyword evidence="7" id="KW-1185">Reference proteome</keyword>
<evidence type="ECO:0000256" key="1">
    <source>
        <dbReference type="ARBA" id="ARBA00004141"/>
    </source>
</evidence>
<feature type="transmembrane region" description="Helical" evidence="5">
    <location>
        <begin position="6"/>
        <end position="24"/>
    </location>
</feature>
<keyword evidence="2 5" id="KW-0812">Transmembrane</keyword>
<evidence type="ECO:0000313" key="6">
    <source>
        <dbReference type="EMBL" id="CEI63615.1"/>
    </source>
</evidence>
<dbReference type="PANTHER" id="PTHR31465:SF35">
    <property type="entry name" value="RTA1 DOMAIN PROTEIN-RELATED"/>
    <property type="match status" value="1"/>
</dbReference>
<dbReference type="Pfam" id="PF04479">
    <property type="entry name" value="RTA1"/>
    <property type="match status" value="1"/>
</dbReference>
<feature type="transmembrane region" description="Helical" evidence="5">
    <location>
        <begin position="80"/>
        <end position="100"/>
    </location>
</feature>
<protein>
    <recommendedName>
        <fullName evidence="8">RTA1 like protein</fullName>
    </recommendedName>
</protein>
<sequence length="127" mass="14755">MVITGIMVQLVACRLFLIVTTTFHRRMVCRPSVASETISLPWKQFLSVLYAVLVLILVRCIFRAVEYLQGQDGYLITHEIWLYIFDALLMFGVMIILNVYHPSRIITGKDRRHKDFTLSNMLNQDCS</sequence>
<dbReference type="InterPro" id="IPR007568">
    <property type="entry name" value="RTA1"/>
</dbReference>
<comment type="subcellular location">
    <subcellularLocation>
        <location evidence="1">Membrane</location>
        <topology evidence="1">Multi-pass membrane protein</topology>
    </subcellularLocation>
</comment>
<dbReference type="AlphaFoldDB" id="A0A2L2TTZ0"/>
<proteinExistence type="predicted"/>
<dbReference type="Proteomes" id="UP000245910">
    <property type="component" value="Chromosome I"/>
</dbReference>
<keyword evidence="3 5" id="KW-1133">Transmembrane helix</keyword>
<dbReference type="PANTHER" id="PTHR31465">
    <property type="entry name" value="PROTEIN RTA1-RELATED"/>
    <property type="match status" value="1"/>
</dbReference>
<keyword evidence="4 5" id="KW-0472">Membrane</keyword>
<evidence type="ECO:0000256" key="3">
    <source>
        <dbReference type="ARBA" id="ARBA00022989"/>
    </source>
</evidence>
<evidence type="ECO:0000256" key="4">
    <source>
        <dbReference type="ARBA" id="ARBA00023136"/>
    </source>
</evidence>
<evidence type="ECO:0000313" key="7">
    <source>
        <dbReference type="Proteomes" id="UP000245910"/>
    </source>
</evidence>
<dbReference type="GO" id="GO:0016020">
    <property type="term" value="C:membrane"/>
    <property type="evidence" value="ECO:0007669"/>
    <property type="project" value="UniProtKB-SubCell"/>
</dbReference>
<feature type="transmembrane region" description="Helical" evidence="5">
    <location>
        <begin position="45"/>
        <end position="65"/>
    </location>
</feature>
<accession>A0A2L2TTZ0</accession>
<dbReference type="STRING" id="56646.A0A2L2TTZ0"/>
<evidence type="ECO:0008006" key="8">
    <source>
        <dbReference type="Google" id="ProtNLM"/>
    </source>
</evidence>
<name>A0A2L2TTZ0_9HYPO</name>
<evidence type="ECO:0000256" key="5">
    <source>
        <dbReference type="SAM" id="Phobius"/>
    </source>
</evidence>
<reference evidence="7" key="1">
    <citation type="submission" date="2014-10" db="EMBL/GenBank/DDBJ databases">
        <authorList>
            <person name="King R."/>
        </authorList>
    </citation>
    <scope>NUCLEOTIDE SEQUENCE [LARGE SCALE GENOMIC DNA]</scope>
    <source>
        <strain evidence="7">A3/5</strain>
    </source>
</reference>